<feature type="compositionally biased region" description="Basic and acidic residues" evidence="2">
    <location>
        <begin position="34"/>
        <end position="43"/>
    </location>
</feature>
<gene>
    <name evidence="4" type="ORF">QV13_27530</name>
</gene>
<evidence type="ECO:0000256" key="2">
    <source>
        <dbReference type="SAM" id="MobiDB-lite"/>
    </source>
</evidence>
<feature type="compositionally biased region" description="Low complexity" evidence="2">
    <location>
        <begin position="61"/>
        <end position="74"/>
    </location>
</feature>
<dbReference type="Proteomes" id="UP000094412">
    <property type="component" value="Unassembled WGS sequence"/>
</dbReference>
<feature type="region of interest" description="Disordered" evidence="2">
    <location>
        <begin position="1"/>
        <end position="119"/>
    </location>
</feature>
<feature type="compositionally biased region" description="Low complexity" evidence="2">
    <location>
        <begin position="85"/>
        <end position="103"/>
    </location>
</feature>
<evidence type="ECO:0000256" key="3">
    <source>
        <dbReference type="SAM" id="Phobius"/>
    </source>
</evidence>
<keyword evidence="3" id="KW-0472">Membrane</keyword>
<evidence type="ECO:0000313" key="4">
    <source>
        <dbReference type="EMBL" id="OCX13266.1"/>
    </source>
</evidence>
<feature type="compositionally biased region" description="Basic residues" evidence="2">
    <location>
        <begin position="1"/>
        <end position="12"/>
    </location>
</feature>
<reference evidence="4 5" key="1">
    <citation type="submission" date="2016-08" db="EMBL/GenBank/DDBJ databases">
        <title>Whole genome sequence of Mesorhizobium sp. strain UASWS1009 isolated from industrial sewage.</title>
        <authorList>
            <person name="Crovadore J."/>
            <person name="Calmin G."/>
            <person name="Chablais R."/>
            <person name="Cochard B."/>
            <person name="Lefort F."/>
        </authorList>
    </citation>
    <scope>NUCLEOTIDE SEQUENCE [LARGE SCALE GENOMIC DNA]</scope>
    <source>
        <strain evidence="4 5">UASWS1009</strain>
    </source>
</reference>
<organism evidence="4 5">
    <name type="scientific">Mesorhizobium hungaricum</name>
    <dbReference type="NCBI Taxonomy" id="1566387"/>
    <lineage>
        <taxon>Bacteria</taxon>
        <taxon>Pseudomonadati</taxon>
        <taxon>Pseudomonadota</taxon>
        <taxon>Alphaproteobacteria</taxon>
        <taxon>Hyphomicrobiales</taxon>
        <taxon>Phyllobacteriaceae</taxon>
        <taxon>Mesorhizobium</taxon>
    </lineage>
</organism>
<accession>A0A1C2DF67</accession>
<sequence>MVKTPKTRHSRSRHEPVTIDLDPADVSRVTAADGGDKAKDRATISEPVGAESRESVQAGRSDSSAETSAPESAAQQHKSFDYDFAEQSARPQPEPAAAAQVKEANSDGSRSNSQPAETKRGGIGLLAAGLIGGAIALVGAGGLQFAGLLGAPGSSGASAGDIATLKSEVAGLKSNADGDVVARLSAALDQVKADVAALKAVPQAGNGDDSKVAALSDKIAQLETALAGLSKAPTTTVDLGPVTEKLDALDSLIKSADQAAGTLDGRVVALEQLASQLSGKVDAQASQPKIALAIAASALKAALDRGAPFTAELDTFAAVRPDAPQIAVLRPYAEKGVSTRVDLAAGMSDAANAMIAAATPVDPNQGIFQRLVSSAESLVKVRPIGAVEGKGAPETVARLEVAVTQGDYAKALAEYDTLPEPAKAAGADFAGKLKSRLDAEAAVDALVSGAMKG</sequence>
<dbReference type="STRING" id="1566387.QV13_27530"/>
<protein>
    <submittedName>
        <fullName evidence="4">Phage tail protein</fullName>
    </submittedName>
</protein>
<name>A0A1C2DF67_9HYPH</name>
<dbReference type="EMBL" id="MDEO01000036">
    <property type="protein sequence ID" value="OCX13266.1"/>
    <property type="molecule type" value="Genomic_DNA"/>
</dbReference>
<feature type="compositionally biased region" description="Polar residues" evidence="2">
    <location>
        <begin position="106"/>
        <end position="116"/>
    </location>
</feature>
<feature type="coiled-coil region" evidence="1">
    <location>
        <begin position="181"/>
        <end position="232"/>
    </location>
</feature>
<dbReference type="RefSeq" id="WP_024923091.1">
    <property type="nucleotide sequence ID" value="NZ_MDEO01000036.1"/>
</dbReference>
<dbReference type="OrthoDB" id="8480612at2"/>
<dbReference type="AlphaFoldDB" id="A0A1C2DF67"/>
<evidence type="ECO:0000256" key="1">
    <source>
        <dbReference type="SAM" id="Coils"/>
    </source>
</evidence>
<keyword evidence="5" id="KW-1185">Reference proteome</keyword>
<evidence type="ECO:0000313" key="5">
    <source>
        <dbReference type="Proteomes" id="UP000094412"/>
    </source>
</evidence>
<comment type="caution">
    <text evidence="4">The sequence shown here is derived from an EMBL/GenBank/DDBJ whole genome shotgun (WGS) entry which is preliminary data.</text>
</comment>
<keyword evidence="1" id="KW-0175">Coiled coil</keyword>
<keyword evidence="3" id="KW-1133">Transmembrane helix</keyword>
<proteinExistence type="predicted"/>
<feature type="transmembrane region" description="Helical" evidence="3">
    <location>
        <begin position="123"/>
        <end position="145"/>
    </location>
</feature>
<keyword evidence="3" id="KW-0812">Transmembrane</keyword>